<proteinExistence type="predicted"/>
<evidence type="ECO:0008006" key="4">
    <source>
        <dbReference type="Google" id="ProtNLM"/>
    </source>
</evidence>
<evidence type="ECO:0000313" key="3">
    <source>
        <dbReference type="Proteomes" id="UP000441208"/>
    </source>
</evidence>
<feature type="compositionally biased region" description="Acidic residues" evidence="1">
    <location>
        <begin position="110"/>
        <end position="129"/>
    </location>
</feature>
<comment type="caution">
    <text evidence="2">The sequence shown here is derived from an EMBL/GenBank/DDBJ whole genome shotgun (WGS) entry which is preliminary data.</text>
</comment>
<feature type="region of interest" description="Disordered" evidence="1">
    <location>
        <begin position="31"/>
        <end position="74"/>
    </location>
</feature>
<feature type="region of interest" description="Disordered" evidence="1">
    <location>
        <begin position="87"/>
        <end position="129"/>
    </location>
</feature>
<dbReference type="EMBL" id="QXFZ01001689">
    <property type="protein sequence ID" value="KAE9086504.1"/>
    <property type="molecule type" value="Genomic_DNA"/>
</dbReference>
<organism evidence="2 3">
    <name type="scientific">Phytophthora fragariae</name>
    <dbReference type="NCBI Taxonomy" id="53985"/>
    <lineage>
        <taxon>Eukaryota</taxon>
        <taxon>Sar</taxon>
        <taxon>Stramenopiles</taxon>
        <taxon>Oomycota</taxon>
        <taxon>Peronosporomycetes</taxon>
        <taxon>Peronosporales</taxon>
        <taxon>Peronosporaceae</taxon>
        <taxon>Phytophthora</taxon>
    </lineage>
</organism>
<name>A0A6A3R441_9STRA</name>
<evidence type="ECO:0000313" key="2">
    <source>
        <dbReference type="EMBL" id="KAE9086504.1"/>
    </source>
</evidence>
<protein>
    <recommendedName>
        <fullName evidence="4">FLYWCH-type domain-containing protein</fullName>
    </recommendedName>
</protein>
<feature type="compositionally biased region" description="Basic and acidic residues" evidence="1">
    <location>
        <begin position="53"/>
        <end position="65"/>
    </location>
</feature>
<evidence type="ECO:0000256" key="1">
    <source>
        <dbReference type="SAM" id="MobiDB-lite"/>
    </source>
</evidence>
<gene>
    <name evidence="2" type="ORF">PF007_g20751</name>
</gene>
<dbReference type="AlphaFoldDB" id="A0A6A3R441"/>
<dbReference type="Proteomes" id="UP000441208">
    <property type="component" value="Unassembled WGS sequence"/>
</dbReference>
<feature type="region of interest" description="Disordered" evidence="1">
    <location>
        <begin position="499"/>
        <end position="529"/>
    </location>
</feature>
<accession>A0A6A3R441</accession>
<reference evidence="2 3" key="1">
    <citation type="submission" date="2018-08" db="EMBL/GenBank/DDBJ databases">
        <title>Genomic investigation of the strawberry pathogen Phytophthora fragariae indicates pathogenicity is determined by transcriptional variation in three key races.</title>
        <authorList>
            <person name="Adams T.M."/>
            <person name="Armitage A.D."/>
            <person name="Sobczyk M.K."/>
            <person name="Bates H.J."/>
            <person name="Dunwell J.M."/>
            <person name="Nellist C.F."/>
            <person name="Harrison R.J."/>
        </authorList>
    </citation>
    <scope>NUCLEOTIDE SEQUENCE [LARGE SCALE GENOMIC DNA]</scope>
    <source>
        <strain evidence="2 3">NOV-71</strain>
    </source>
</reference>
<sequence>MHAVPIAADSSTAGEFDQQWEFGFNSDINAASASEASSDSDDSDAGYVSSVYGDREPSSDSKSEDSGVINEAFGRNTSPVFVGANVDEARNDDDSGLSSSMSSAGGSGDSESEVSIDEDADAEDGEDEGFEDVSALHGTVIQIKGYQYTKVRQSSRKILFRCSFYRRTSGCKGKVEFCLLREAFINFAPHTCGGGDRAPCRHVDVMDDMKAEVDRLAISNLSQTPLQIWRLVRDSFFERDDDAVVQGLTRQQVTQRVYRTRRLHFGGNVHGMFEVAPQSHVSGTTLNFFPFHQTIMEGDRLQRIIGWVDPRLLELLRYPGAQMFVDGTFRCVPRSFYQCVVLMEITIAMEVGVLDMLTVVVPEHVDPHGINFVTELIMGRCRTVGIEYSTVSWARFWVYFRKTWINTFSVDVWNVFGMDLNIVSRTNNPLERFNRELNAAIAAPHPSIPAFISTIDTLSRRYVQLLNDISNRRAIAPVHGAINLPDAVDLNPRVIAARRRSTTANQRGGRGSRSSTTLGARRGDHGGRA</sequence>